<dbReference type="FunFam" id="3.30.2350.10:FF:000011">
    <property type="entry name" value="tRNA pseudouridine synthase B"/>
    <property type="match status" value="1"/>
</dbReference>
<keyword evidence="9" id="KW-1185">Reference proteome</keyword>
<feature type="domain" description="Pseudouridine synthase II N-terminal" evidence="6">
    <location>
        <begin position="23"/>
        <end position="170"/>
    </location>
</feature>
<dbReference type="InterPro" id="IPR036974">
    <property type="entry name" value="PUA_sf"/>
</dbReference>
<dbReference type="RefSeq" id="WP_095130424.1">
    <property type="nucleotide sequence ID" value="NZ_NIBG01000001.1"/>
</dbReference>
<evidence type="ECO:0000259" key="6">
    <source>
        <dbReference type="Pfam" id="PF01509"/>
    </source>
</evidence>
<feature type="domain" description="tRNA pseudouridylate synthase B C-terminal" evidence="7">
    <location>
        <begin position="171"/>
        <end position="220"/>
    </location>
</feature>
<dbReference type="HAMAP" id="MF_01080">
    <property type="entry name" value="TruB_bact"/>
    <property type="match status" value="1"/>
</dbReference>
<dbReference type="PANTHER" id="PTHR13767">
    <property type="entry name" value="TRNA-PSEUDOURIDINE SYNTHASE"/>
    <property type="match status" value="1"/>
</dbReference>
<dbReference type="InterPro" id="IPR032819">
    <property type="entry name" value="TruB_C"/>
</dbReference>
<dbReference type="Proteomes" id="UP000216024">
    <property type="component" value="Unassembled WGS sequence"/>
</dbReference>
<comment type="function">
    <text evidence="5">Responsible for synthesis of pseudouridine from uracil-55 in the psi GC loop of transfer RNAs.</text>
</comment>
<dbReference type="GO" id="GO:0160148">
    <property type="term" value="F:tRNA pseudouridine(55) synthase activity"/>
    <property type="evidence" value="ECO:0007669"/>
    <property type="project" value="UniProtKB-EC"/>
</dbReference>
<evidence type="ECO:0000259" key="7">
    <source>
        <dbReference type="Pfam" id="PF16198"/>
    </source>
</evidence>
<dbReference type="SUPFAM" id="SSF88697">
    <property type="entry name" value="PUA domain-like"/>
    <property type="match status" value="1"/>
</dbReference>
<evidence type="ECO:0000256" key="1">
    <source>
        <dbReference type="ARBA" id="ARBA00000385"/>
    </source>
</evidence>
<evidence type="ECO:0000256" key="2">
    <source>
        <dbReference type="ARBA" id="ARBA00005642"/>
    </source>
</evidence>
<feature type="active site" description="Nucleophile" evidence="5">
    <location>
        <position position="38"/>
    </location>
</feature>
<comment type="caution">
    <text evidence="8">The sequence shown here is derived from an EMBL/GenBank/DDBJ whole genome shotgun (WGS) entry which is preliminary data.</text>
</comment>
<dbReference type="SUPFAM" id="SSF55120">
    <property type="entry name" value="Pseudouridine synthase"/>
    <property type="match status" value="1"/>
</dbReference>
<dbReference type="Gene3D" id="2.30.130.10">
    <property type="entry name" value="PUA domain"/>
    <property type="match status" value="1"/>
</dbReference>
<dbReference type="GO" id="GO:1990481">
    <property type="term" value="P:mRNA pseudouridine synthesis"/>
    <property type="evidence" value="ECO:0007669"/>
    <property type="project" value="TreeGrafter"/>
</dbReference>
<dbReference type="PANTHER" id="PTHR13767:SF2">
    <property type="entry name" value="PSEUDOURIDYLATE SYNTHASE TRUB1"/>
    <property type="match status" value="1"/>
</dbReference>
<comment type="catalytic activity">
    <reaction evidence="1 5">
        <text>uridine(55) in tRNA = pseudouridine(55) in tRNA</text>
        <dbReference type="Rhea" id="RHEA:42532"/>
        <dbReference type="Rhea" id="RHEA-COMP:10101"/>
        <dbReference type="Rhea" id="RHEA-COMP:10102"/>
        <dbReference type="ChEBI" id="CHEBI:65314"/>
        <dbReference type="ChEBI" id="CHEBI:65315"/>
        <dbReference type="EC" id="5.4.99.25"/>
    </reaction>
</comment>
<dbReference type="InterPro" id="IPR002501">
    <property type="entry name" value="PsdUridine_synth_N"/>
</dbReference>
<dbReference type="GO" id="GO:0031119">
    <property type="term" value="P:tRNA pseudouridine synthesis"/>
    <property type="evidence" value="ECO:0007669"/>
    <property type="project" value="UniProtKB-UniRule"/>
</dbReference>
<dbReference type="NCBIfam" id="TIGR00431">
    <property type="entry name" value="TruB"/>
    <property type="match status" value="1"/>
</dbReference>
<dbReference type="InterPro" id="IPR015947">
    <property type="entry name" value="PUA-like_sf"/>
</dbReference>
<reference evidence="8 9" key="1">
    <citation type="submission" date="2017-06" db="EMBL/GenBank/DDBJ databases">
        <title>Draft genome sequence of anaerobic fermentative bacterium Anaeromicrobium sediminis DY2726D isolated from West Pacific Ocean sediments.</title>
        <authorList>
            <person name="Zeng X."/>
        </authorList>
    </citation>
    <scope>NUCLEOTIDE SEQUENCE [LARGE SCALE GENOMIC DNA]</scope>
    <source>
        <strain evidence="8 9">DY2726D</strain>
    </source>
</reference>
<dbReference type="Gene3D" id="3.30.2350.10">
    <property type="entry name" value="Pseudouridine synthase"/>
    <property type="match status" value="1"/>
</dbReference>
<evidence type="ECO:0000256" key="3">
    <source>
        <dbReference type="ARBA" id="ARBA00022694"/>
    </source>
</evidence>
<protein>
    <recommendedName>
        <fullName evidence="5">tRNA pseudouridine synthase B</fullName>
        <ecNumber evidence="5">5.4.99.25</ecNumber>
    </recommendedName>
    <alternativeName>
        <fullName evidence="5">tRNA pseudouridine(55) synthase</fullName>
        <shortName evidence="5">Psi55 synthase</shortName>
    </alternativeName>
    <alternativeName>
        <fullName evidence="5">tRNA pseudouridylate synthase</fullName>
    </alternativeName>
    <alternativeName>
        <fullName evidence="5">tRNA-uridine isomerase</fullName>
    </alternativeName>
</protein>
<proteinExistence type="inferred from homology"/>
<dbReference type="GO" id="GO:0003723">
    <property type="term" value="F:RNA binding"/>
    <property type="evidence" value="ECO:0007669"/>
    <property type="project" value="InterPro"/>
</dbReference>
<keyword evidence="4 5" id="KW-0413">Isomerase</keyword>
<dbReference type="EMBL" id="NIBG01000001">
    <property type="protein sequence ID" value="PAB61222.1"/>
    <property type="molecule type" value="Genomic_DNA"/>
</dbReference>
<dbReference type="CDD" id="cd02573">
    <property type="entry name" value="PseudoU_synth_EcTruB"/>
    <property type="match status" value="1"/>
</dbReference>
<dbReference type="Pfam" id="PF16198">
    <property type="entry name" value="TruB_C_2"/>
    <property type="match status" value="1"/>
</dbReference>
<organism evidence="8 9">
    <name type="scientific">Anaeromicrobium sediminis</name>
    <dbReference type="NCBI Taxonomy" id="1478221"/>
    <lineage>
        <taxon>Bacteria</taxon>
        <taxon>Bacillati</taxon>
        <taxon>Bacillota</taxon>
        <taxon>Clostridia</taxon>
        <taxon>Peptostreptococcales</taxon>
        <taxon>Thermotaleaceae</taxon>
        <taxon>Anaeromicrobium</taxon>
    </lineage>
</organism>
<evidence type="ECO:0000256" key="4">
    <source>
        <dbReference type="ARBA" id="ARBA00023235"/>
    </source>
</evidence>
<dbReference type="InterPro" id="IPR014780">
    <property type="entry name" value="tRNA_psdUridine_synth_TruB"/>
</dbReference>
<dbReference type="InterPro" id="IPR020103">
    <property type="entry name" value="PsdUridine_synth_cat_dom_sf"/>
</dbReference>
<dbReference type="PROSITE" id="PS50890">
    <property type="entry name" value="PUA"/>
    <property type="match status" value="1"/>
</dbReference>
<gene>
    <name evidence="5" type="primary">truB</name>
    <name evidence="8" type="ORF">CCE28_01995</name>
</gene>
<dbReference type="EC" id="5.4.99.25" evidence="5"/>
<evidence type="ECO:0000313" key="9">
    <source>
        <dbReference type="Proteomes" id="UP000216024"/>
    </source>
</evidence>
<evidence type="ECO:0000256" key="5">
    <source>
        <dbReference type="HAMAP-Rule" id="MF_01080"/>
    </source>
</evidence>
<evidence type="ECO:0000313" key="8">
    <source>
        <dbReference type="EMBL" id="PAB61222.1"/>
    </source>
</evidence>
<sequence>MNGIINILKPPNMTSHDVVGLIRRTLKIKKVGHTGTLDPMACGVLPICVGQATKVSQYLLNDRKKYRCEMVLGSNTDTQDRWGTIVHERPVNVDEEQILGVFEEFKGEILQTPPMYSALKKDGRKLYELAREGKTVERKSRKIYIYNIEVIRILGNNILFDVECSKGTYVRTICEDVGNKLGCGAHMTFLLRTQTGGFHLEDTVTIEDIERLSIEELEKEFYPLDYPIQSFPKVLVHDWAERFLLNGNTIYMKNIKENDELKEDDLVRMYSKDKFIAIGRVKKDKDNNVYIDTDRVFH</sequence>
<dbReference type="OrthoDB" id="9802309at2"/>
<comment type="similarity">
    <text evidence="2 5">Belongs to the pseudouridine synthase TruB family. Type 1 subfamily.</text>
</comment>
<dbReference type="Pfam" id="PF01509">
    <property type="entry name" value="TruB_N"/>
    <property type="match status" value="1"/>
</dbReference>
<keyword evidence="3 5" id="KW-0819">tRNA processing</keyword>
<dbReference type="AlphaFoldDB" id="A0A267MP83"/>
<name>A0A267MP83_9FIRM</name>
<accession>A0A267MP83</accession>